<proteinExistence type="inferred from homology"/>
<evidence type="ECO:0000256" key="5">
    <source>
        <dbReference type="ARBA" id="ARBA00017388"/>
    </source>
</evidence>
<keyword evidence="13" id="KW-0472">Membrane</keyword>
<organism evidence="15 16">
    <name type="scientific">Phtheirospermum japonicum</name>
    <dbReference type="NCBI Taxonomy" id="374723"/>
    <lineage>
        <taxon>Eukaryota</taxon>
        <taxon>Viridiplantae</taxon>
        <taxon>Streptophyta</taxon>
        <taxon>Embryophyta</taxon>
        <taxon>Tracheophyta</taxon>
        <taxon>Spermatophyta</taxon>
        <taxon>Magnoliopsida</taxon>
        <taxon>eudicotyledons</taxon>
        <taxon>Gunneridae</taxon>
        <taxon>Pentapetalae</taxon>
        <taxon>asterids</taxon>
        <taxon>lamiids</taxon>
        <taxon>Lamiales</taxon>
        <taxon>Orobanchaceae</taxon>
        <taxon>Orobanchaceae incertae sedis</taxon>
        <taxon>Phtheirospermum</taxon>
    </lineage>
</organism>
<dbReference type="Pfam" id="PF05405">
    <property type="entry name" value="Mt_ATP-synt_B"/>
    <property type="match status" value="1"/>
</dbReference>
<dbReference type="AlphaFoldDB" id="A0A830BNG8"/>
<dbReference type="InterPro" id="IPR008688">
    <property type="entry name" value="ATP_synth_Bsub_B/MI25"/>
</dbReference>
<evidence type="ECO:0000256" key="12">
    <source>
        <dbReference type="ARBA" id="ARBA00023128"/>
    </source>
</evidence>
<accession>A0A830BNG8</accession>
<keyword evidence="11" id="KW-0406">Ion transport</keyword>
<evidence type="ECO:0000256" key="7">
    <source>
        <dbReference type="ARBA" id="ARBA00022547"/>
    </source>
</evidence>
<comment type="caution">
    <text evidence="15">The sequence shown here is derived from an EMBL/GenBank/DDBJ whole genome shotgun (WGS) entry which is preliminary data.</text>
</comment>
<evidence type="ECO:0000256" key="2">
    <source>
        <dbReference type="ARBA" id="ARBA00004304"/>
    </source>
</evidence>
<evidence type="ECO:0000256" key="3">
    <source>
        <dbReference type="ARBA" id="ARBA00009281"/>
    </source>
</evidence>
<dbReference type="EMBL" id="BMAC01000179">
    <property type="protein sequence ID" value="GFP89110.1"/>
    <property type="molecule type" value="Genomic_DNA"/>
</dbReference>
<dbReference type="GO" id="GO:0031966">
    <property type="term" value="C:mitochondrial membrane"/>
    <property type="evidence" value="ECO:0007669"/>
    <property type="project" value="UniProtKB-SubCell"/>
</dbReference>
<dbReference type="PANTHER" id="PTHR37774:SF4">
    <property type="entry name" value="ATP SYNTHASE PROTEIN MI25"/>
    <property type="match status" value="1"/>
</dbReference>
<evidence type="ECO:0000256" key="11">
    <source>
        <dbReference type="ARBA" id="ARBA00023065"/>
    </source>
</evidence>
<dbReference type="PANTHER" id="PTHR37774">
    <property type="entry name" value="ATP SYNTHASE PROTEIN MI25-RELATED"/>
    <property type="match status" value="1"/>
</dbReference>
<evidence type="ECO:0000256" key="1">
    <source>
        <dbReference type="ARBA" id="ARBA00003096"/>
    </source>
</evidence>
<evidence type="ECO:0000256" key="8">
    <source>
        <dbReference type="ARBA" id="ARBA00022692"/>
    </source>
</evidence>
<dbReference type="InterPro" id="IPR044988">
    <property type="entry name" value="MI25_plants"/>
</dbReference>
<keyword evidence="7" id="KW-0138">CF(0)</keyword>
<dbReference type="GO" id="GO:0015986">
    <property type="term" value="P:proton motive force-driven ATP synthesis"/>
    <property type="evidence" value="ECO:0007669"/>
    <property type="project" value="InterPro"/>
</dbReference>
<dbReference type="OrthoDB" id="1924059at2759"/>
<comment type="subcellular location">
    <subcellularLocation>
        <location evidence="2">Mitochondrion membrane</location>
        <topology evidence="2">Single-pass membrane protein</topology>
    </subcellularLocation>
</comment>
<evidence type="ECO:0000313" key="15">
    <source>
        <dbReference type="EMBL" id="GFP89110.1"/>
    </source>
</evidence>
<keyword evidence="14" id="KW-0066">ATP synthesis</keyword>
<dbReference type="GO" id="GO:0045259">
    <property type="term" value="C:proton-transporting ATP synthase complex"/>
    <property type="evidence" value="ECO:0007669"/>
    <property type="project" value="UniProtKB-KW"/>
</dbReference>
<evidence type="ECO:0000256" key="13">
    <source>
        <dbReference type="ARBA" id="ARBA00023136"/>
    </source>
</evidence>
<evidence type="ECO:0000256" key="10">
    <source>
        <dbReference type="ARBA" id="ARBA00022989"/>
    </source>
</evidence>
<comment type="subunit">
    <text evidence="4">F-type ATPases have 2 components, CF(1) - the catalytic core - and CF(0) - the membrane proton channel. CF(1) has five subunits: alpha(3), beta(3), gamma(1), delta(1), epsilon(1). CF(0) has three main subunits: a, b and c.</text>
</comment>
<reference evidence="15" key="1">
    <citation type="submission" date="2020-07" db="EMBL/GenBank/DDBJ databases">
        <title>Ethylene signaling mediates host invasion by parasitic plants.</title>
        <authorList>
            <person name="Yoshida S."/>
        </authorList>
    </citation>
    <scope>NUCLEOTIDE SEQUENCE</scope>
    <source>
        <strain evidence="15">Okayama</strain>
    </source>
</reference>
<keyword evidence="12" id="KW-0496">Mitochondrion</keyword>
<evidence type="ECO:0000256" key="9">
    <source>
        <dbReference type="ARBA" id="ARBA00022781"/>
    </source>
</evidence>
<keyword evidence="10" id="KW-1133">Transmembrane helix</keyword>
<keyword evidence="9" id="KW-0375">Hydrogen ion transport</keyword>
<comment type="similarity">
    <text evidence="3">Belongs to the ATPase protein MI25 family.</text>
</comment>
<keyword evidence="6" id="KW-0813">Transport</keyword>
<gene>
    <name evidence="15" type="ORF">PHJA_001054700</name>
</gene>
<keyword evidence="8" id="KW-0812">Transmembrane</keyword>
<evidence type="ECO:0000256" key="4">
    <source>
        <dbReference type="ARBA" id="ARBA00011648"/>
    </source>
</evidence>
<dbReference type="GO" id="GO:0015078">
    <property type="term" value="F:proton transmembrane transporter activity"/>
    <property type="evidence" value="ECO:0007669"/>
    <property type="project" value="InterPro"/>
</dbReference>
<evidence type="ECO:0000313" key="16">
    <source>
        <dbReference type="Proteomes" id="UP000653305"/>
    </source>
</evidence>
<name>A0A830BNG8_9LAMI</name>
<evidence type="ECO:0000256" key="6">
    <source>
        <dbReference type="ARBA" id="ARBA00022448"/>
    </source>
</evidence>
<evidence type="ECO:0000256" key="14">
    <source>
        <dbReference type="ARBA" id="ARBA00023310"/>
    </source>
</evidence>
<dbReference type="Proteomes" id="UP000653305">
    <property type="component" value="Unassembled WGS sequence"/>
</dbReference>
<comment type="function">
    <text evidence="1">This is one of the chains of the nonenzymatic component (CF(0) subunit) of the mitochondrial ATPase complex.</text>
</comment>
<protein>
    <recommendedName>
        <fullName evidence="5">ATP synthase protein MI25</fullName>
    </recommendedName>
</protein>
<sequence length="53" mass="5812">MARCAPKCEKTVQAFLCRNLNVKSATLPNATSSHLIRLQNDLVIGFHLSSSIL</sequence>
<keyword evidence="16" id="KW-1185">Reference proteome</keyword>